<organism evidence="6 7">
    <name type="scientific">Paenibacillus vini</name>
    <dbReference type="NCBI Taxonomy" id="1476024"/>
    <lineage>
        <taxon>Bacteria</taxon>
        <taxon>Bacillati</taxon>
        <taxon>Bacillota</taxon>
        <taxon>Bacilli</taxon>
        <taxon>Bacillales</taxon>
        <taxon>Paenibacillaceae</taxon>
        <taxon>Paenibacillus</taxon>
    </lineage>
</organism>
<dbReference type="InterPro" id="IPR000792">
    <property type="entry name" value="Tscrpt_reg_LuxR_C"/>
</dbReference>
<feature type="region of interest" description="Disordered" evidence="3">
    <location>
        <begin position="1347"/>
        <end position="1366"/>
    </location>
</feature>
<sequence>MLSEMVLREHQQSALIGCLSPFNVIIQCEEKKAYITEIGEGHPAYRSPEQSGRIHGVPDERSDFYALGVVLYELLSGQLPFLPESGEDWSSAHIRRTPRPLSETRPEEDGPLQAILMKLLSKSPEDRYQTAYGLLDDLKRCQEMLKSSGWLAPFEVGRLDKIRSLGVSDAWYGRSAAVERMEAGLEQAAQGNSVFLWVTGQEGVGKTALVRRLQLNVVRRGGSFVEGKAEALQQGTPYEPILQAMRQWVHQLWSEPANIISQLRMTLQAKFGRAAQEIVSFLPEAKPLFGEAEASTALNDKRGWEYWEERLPELIRCMAECSPPLVLYIDNLEWADPGTHTVIRSLVLERVPGLFLIGACRTEEGGASGFVEPDLDQAPGASWLPERWARNPEEQVALLPLTYEDVSQYVSDALHEKSARIRLLARSVYDQTGGNPRAVRLLLENWLQEKRLGFDEKRRKWSWDPELTRQIGDLKANLRLMETSFNRLPDDMKELLVMAAAMGPVFRLSILAEACDMSPDAASDKLQEAEVEGLICREDEAEHGDGQDRFYLFVHESIQQMAYGFDSGRNAHRHRKLGQLLQRRTPEWRDDLIVTAIDHLNLASSILPEHEARQLAEHNLEAGKEALAEGRYAKGKEYAENGLRLSAEFEAEELHVQLQLILAWTEYMGDHPERAREILSDLNKNSGWMSRTERSRIWSPLIQFHAFVDNEKAIEFGKEALAAYGWKLREKSSLLFIAKEVLRTGILLYRTRNKPYQPPDPSDQEYAQLSLLLVQLFFPLLMHDSRALFELYARYIRYGLRKGVNESLAVMISEYELIMQRVLPSYAQAPSITERVFKQMADTSKFRNQHLSTFVGGMSKQLDKPSEASAMLYKSMRQGLEAGEKDFANLALITCLVTHNGDLYALKELLHYFEENMRQNANDTTMQTVRIAGSYLQALQDGSRIESFIATAQTPSSIDLEPREEDNYSCGCRLEVAYLSGNYREALYWAKQGRTNELPLDLTRVRKQRFYESLTLAAVFFEKDEKERKQIRRTLRLQLRRMKSWKGFLGSTSSAYLLMKAEVERIAGNPMLAVPGYMAAIGQAKDEKYSLMEGIACERLAVCYRDDLFSRTGAAIALVDASAAYAEWGITSKVTGSRTQHTEMVDRVSTQQERPALGREIKSDHTRMDLLRQNAQAESIGAVGESEYELLRQLVDGPGKPKQASWTTSLLEASLQQSGADRVLMLSHQEGGFAIEANGMKIQGKEAASEKYAESVLCHTAMTGEPLVIDDAIRSFWIKDPYIEAQQPRSILCMPIAVPGERISYLLYLENRHLPGVFTERDVKVLELAATRIIYVKLLEDEAGGAKMEGAEEAAPASVSTVDPQELTDPLTEREYEILRAITEGLSNREIADRLGIAETTVKTHVSRIISKLDVKRRGQAVVRARELGLIE</sequence>
<dbReference type="CDD" id="cd06170">
    <property type="entry name" value="LuxR_C_like"/>
    <property type="match status" value="1"/>
</dbReference>
<dbReference type="InterPro" id="IPR011009">
    <property type="entry name" value="Kinase-like_dom_sf"/>
</dbReference>
<keyword evidence="6" id="KW-0418">Kinase</keyword>
<dbReference type="InterPro" id="IPR029016">
    <property type="entry name" value="GAF-like_dom_sf"/>
</dbReference>
<name>A0ABQ4M6L8_9BACL</name>
<dbReference type="PROSITE" id="PS50011">
    <property type="entry name" value="PROTEIN_KINASE_DOM"/>
    <property type="match status" value="1"/>
</dbReference>
<dbReference type="SUPFAM" id="SSF46894">
    <property type="entry name" value="C-terminal effector domain of the bipartite response regulators"/>
    <property type="match status" value="1"/>
</dbReference>
<dbReference type="PANTHER" id="PTHR43642:SF1">
    <property type="entry name" value="HYBRID SIGNAL TRANSDUCTION HISTIDINE KINASE G"/>
    <property type="match status" value="1"/>
</dbReference>
<dbReference type="SUPFAM" id="SSF55781">
    <property type="entry name" value="GAF domain-like"/>
    <property type="match status" value="1"/>
</dbReference>
<feature type="domain" description="HTH luxR-type" evidence="5">
    <location>
        <begin position="1364"/>
        <end position="1429"/>
    </location>
</feature>
<evidence type="ECO:0000313" key="6">
    <source>
        <dbReference type="EMBL" id="GIP51070.1"/>
    </source>
</evidence>
<reference evidence="6 7" key="1">
    <citation type="submission" date="2021-03" db="EMBL/GenBank/DDBJ databases">
        <title>Antimicrobial resistance genes in bacteria isolated from Japanese honey, and their potential for conferring macrolide and lincosamide resistance in the American foulbrood pathogen Paenibacillus larvae.</title>
        <authorList>
            <person name="Okamoto M."/>
            <person name="Kumagai M."/>
            <person name="Kanamori H."/>
            <person name="Takamatsu D."/>
        </authorList>
    </citation>
    <scope>NUCLEOTIDE SEQUENCE [LARGE SCALE GENOMIC DNA]</scope>
    <source>
        <strain evidence="6 7">J42TS3</strain>
    </source>
</reference>
<dbReference type="InterPro" id="IPR036388">
    <property type="entry name" value="WH-like_DNA-bd_sf"/>
</dbReference>
<dbReference type="Gene3D" id="3.30.450.40">
    <property type="match status" value="1"/>
</dbReference>
<dbReference type="InterPro" id="IPR016032">
    <property type="entry name" value="Sig_transdc_resp-reg_C-effctor"/>
</dbReference>
<dbReference type="PANTHER" id="PTHR43642">
    <property type="entry name" value="HYBRID SIGNAL TRANSDUCTION HISTIDINE KINASE G"/>
    <property type="match status" value="1"/>
</dbReference>
<evidence type="ECO:0000259" key="5">
    <source>
        <dbReference type="PROSITE" id="PS50043"/>
    </source>
</evidence>
<dbReference type="EMBL" id="BOSL01000001">
    <property type="protein sequence ID" value="GIP51070.1"/>
    <property type="molecule type" value="Genomic_DNA"/>
</dbReference>
<dbReference type="Pfam" id="PF00196">
    <property type="entry name" value="GerE"/>
    <property type="match status" value="1"/>
</dbReference>
<keyword evidence="6" id="KW-0808">Transferase</keyword>
<dbReference type="Pfam" id="PF13191">
    <property type="entry name" value="AAA_16"/>
    <property type="match status" value="1"/>
</dbReference>
<proteinExistence type="predicted"/>
<dbReference type="Gene3D" id="1.10.510.10">
    <property type="entry name" value="Transferase(Phosphotransferase) domain 1"/>
    <property type="match status" value="1"/>
</dbReference>
<comment type="caution">
    <text evidence="6">The sequence shown here is derived from an EMBL/GenBank/DDBJ whole genome shotgun (WGS) entry which is preliminary data.</text>
</comment>
<dbReference type="InterPro" id="IPR041664">
    <property type="entry name" value="AAA_16"/>
</dbReference>
<dbReference type="InterPro" id="IPR003018">
    <property type="entry name" value="GAF"/>
</dbReference>
<dbReference type="PRINTS" id="PR00038">
    <property type="entry name" value="HTHLUXR"/>
</dbReference>
<evidence type="ECO:0000259" key="4">
    <source>
        <dbReference type="PROSITE" id="PS50011"/>
    </source>
</evidence>
<dbReference type="SMART" id="SM00421">
    <property type="entry name" value="HTH_LUXR"/>
    <property type="match status" value="1"/>
</dbReference>
<dbReference type="InterPro" id="IPR053159">
    <property type="entry name" value="Hybrid_Histidine_Kinase"/>
</dbReference>
<dbReference type="SUPFAM" id="SSF56112">
    <property type="entry name" value="Protein kinase-like (PK-like)"/>
    <property type="match status" value="1"/>
</dbReference>
<evidence type="ECO:0000313" key="7">
    <source>
        <dbReference type="Proteomes" id="UP000679992"/>
    </source>
</evidence>
<feature type="domain" description="Protein kinase" evidence="4">
    <location>
        <begin position="1"/>
        <end position="145"/>
    </location>
</feature>
<dbReference type="PROSITE" id="PS50043">
    <property type="entry name" value="HTH_LUXR_2"/>
    <property type="match status" value="1"/>
</dbReference>
<dbReference type="Gene3D" id="1.10.10.10">
    <property type="entry name" value="Winged helix-like DNA-binding domain superfamily/Winged helix DNA-binding domain"/>
    <property type="match status" value="1"/>
</dbReference>
<dbReference type="Proteomes" id="UP000679992">
    <property type="component" value="Unassembled WGS sequence"/>
</dbReference>
<keyword evidence="2" id="KW-0804">Transcription</keyword>
<keyword evidence="6" id="KW-0723">Serine/threonine-protein kinase</keyword>
<evidence type="ECO:0000256" key="3">
    <source>
        <dbReference type="SAM" id="MobiDB-lite"/>
    </source>
</evidence>
<dbReference type="SUPFAM" id="SSF52540">
    <property type="entry name" value="P-loop containing nucleoside triphosphate hydrolases"/>
    <property type="match status" value="1"/>
</dbReference>
<feature type="compositionally biased region" description="Low complexity" evidence="3">
    <location>
        <begin position="1347"/>
        <end position="1357"/>
    </location>
</feature>
<dbReference type="InterPro" id="IPR027417">
    <property type="entry name" value="P-loop_NTPase"/>
</dbReference>
<keyword evidence="1" id="KW-0805">Transcription regulation</keyword>
<protein>
    <submittedName>
        <fullName evidence="6">Serine/threonine protein kinase</fullName>
    </submittedName>
</protein>
<accession>A0ABQ4M6L8</accession>
<keyword evidence="7" id="KW-1185">Reference proteome</keyword>
<dbReference type="GO" id="GO:0004674">
    <property type="term" value="F:protein serine/threonine kinase activity"/>
    <property type="evidence" value="ECO:0007669"/>
    <property type="project" value="UniProtKB-KW"/>
</dbReference>
<evidence type="ECO:0000256" key="2">
    <source>
        <dbReference type="ARBA" id="ARBA00023163"/>
    </source>
</evidence>
<dbReference type="InterPro" id="IPR000719">
    <property type="entry name" value="Prot_kinase_dom"/>
</dbReference>
<dbReference type="Pfam" id="PF01590">
    <property type="entry name" value="GAF"/>
    <property type="match status" value="1"/>
</dbReference>
<gene>
    <name evidence="6" type="ORF">J42TS3_01050</name>
</gene>
<evidence type="ECO:0000256" key="1">
    <source>
        <dbReference type="ARBA" id="ARBA00023015"/>
    </source>
</evidence>
<dbReference type="PROSITE" id="PS00622">
    <property type="entry name" value="HTH_LUXR_1"/>
    <property type="match status" value="1"/>
</dbReference>
<dbReference type="RefSeq" id="WP_213653349.1">
    <property type="nucleotide sequence ID" value="NZ_BOSL01000001.1"/>
</dbReference>
<dbReference type="Gene3D" id="3.40.50.300">
    <property type="entry name" value="P-loop containing nucleotide triphosphate hydrolases"/>
    <property type="match status" value="1"/>
</dbReference>